<evidence type="ECO:0000313" key="2">
    <source>
        <dbReference type="Proteomes" id="UP000002487"/>
    </source>
</evidence>
<dbReference type="InterPro" id="IPR012546">
    <property type="entry name" value="DUF1699"/>
</dbReference>
<dbReference type="Pfam" id="PF08004">
    <property type="entry name" value="DUF1699"/>
    <property type="match status" value="1"/>
</dbReference>
<dbReference type="PhylomeDB" id="Q8TIH8"/>
<organism evidence="1 2">
    <name type="scientific">Methanosarcina acetivorans (strain ATCC 35395 / DSM 2834 / JCM 12185 / C2A)</name>
    <dbReference type="NCBI Taxonomy" id="188937"/>
    <lineage>
        <taxon>Archaea</taxon>
        <taxon>Methanobacteriati</taxon>
        <taxon>Methanobacteriota</taxon>
        <taxon>Stenosarchaea group</taxon>
        <taxon>Methanomicrobia</taxon>
        <taxon>Methanosarcinales</taxon>
        <taxon>Methanosarcinaceae</taxon>
        <taxon>Methanosarcina</taxon>
    </lineage>
</organism>
<dbReference type="HOGENOM" id="CLU_152347_0_0_2"/>
<proteinExistence type="predicted"/>
<evidence type="ECO:0008006" key="3">
    <source>
        <dbReference type="Google" id="ProtNLM"/>
    </source>
</evidence>
<reference evidence="1 2" key="1">
    <citation type="journal article" date="2002" name="Genome Res.">
        <title>The genome of Methanosarcina acetivorans reveals extensive metabolic and physiological diversity.</title>
        <authorList>
            <person name="Galagan J.E."/>
            <person name="Nusbaum C."/>
            <person name="Roy A."/>
            <person name="Endrizzi M.G."/>
            <person name="Macdonald P."/>
            <person name="FitzHugh W."/>
            <person name="Calvo S."/>
            <person name="Engels R."/>
            <person name="Smirnov S."/>
            <person name="Atnoor D."/>
            <person name="Brown A."/>
            <person name="Allen N."/>
            <person name="Naylor J."/>
            <person name="Stange-Thomann N."/>
            <person name="DeArellano K."/>
            <person name="Johnson R."/>
            <person name="Linton L."/>
            <person name="McEwan P."/>
            <person name="McKernan K."/>
            <person name="Talamas J."/>
            <person name="Tirrell A."/>
            <person name="Ye W."/>
            <person name="Zimmer A."/>
            <person name="Barber R.D."/>
            <person name="Cann I."/>
            <person name="Graham D.E."/>
            <person name="Grahame D.A."/>
            <person name="Guss A."/>
            <person name="Hedderich R."/>
            <person name="Ingram-Smith C."/>
            <person name="Kuettner C.H."/>
            <person name="Krzycki J.A."/>
            <person name="Leigh J.A."/>
            <person name="Li W."/>
            <person name="Liu J."/>
            <person name="Mukhopadhyay B."/>
            <person name="Reeve J.N."/>
            <person name="Smith K."/>
            <person name="Springer T.A."/>
            <person name="Umayam L.A."/>
            <person name="White O."/>
            <person name="White R.H."/>
            <person name="de Macario E.C."/>
            <person name="Ferry J.G."/>
            <person name="Jarrell K.F."/>
            <person name="Jing H."/>
            <person name="Macario A.J.L."/>
            <person name="Paulsen I."/>
            <person name="Pritchett M."/>
            <person name="Sowers K.R."/>
            <person name="Swanson R.V."/>
            <person name="Zinder S.H."/>
            <person name="Lander E."/>
            <person name="Metcalf W.W."/>
            <person name="Birren B."/>
        </authorList>
    </citation>
    <scope>NUCLEOTIDE SEQUENCE [LARGE SCALE GENOMIC DNA]</scope>
    <source>
        <strain evidence="2">ATCC 35395 / DSM 2834 / JCM 12185 / C2A</strain>
    </source>
</reference>
<dbReference type="KEGG" id="mac:MA_4171"/>
<keyword evidence="2" id="KW-1185">Reference proteome</keyword>
<dbReference type="EnsemblBacteria" id="AAM07519">
    <property type="protein sequence ID" value="AAM07519"/>
    <property type="gene ID" value="MA_4171"/>
</dbReference>
<evidence type="ECO:0000313" key="1">
    <source>
        <dbReference type="EMBL" id="AAM07519.1"/>
    </source>
</evidence>
<protein>
    <recommendedName>
        <fullName evidence="3">Ribosomal protein S6</fullName>
    </recommendedName>
</protein>
<dbReference type="Proteomes" id="UP000002487">
    <property type="component" value="Chromosome"/>
</dbReference>
<gene>
    <name evidence="1" type="ordered locus">MA_4171</name>
</gene>
<dbReference type="EMBL" id="AE010299">
    <property type="protein sequence ID" value="AAM07519.1"/>
    <property type="molecule type" value="Genomic_DNA"/>
</dbReference>
<name>Q8TIH8_METAC</name>
<sequence>MFYINIQSKKNYTVGEKNTRLRVVSSREEIFTLNPNERLVHLAFRPSNKDIFGLVETCPKIEVIQLPKSYIATVSRSIEMFLQMQHIQLLEGDVWGHRKDINEYYAIPSSAIEKIKELKSEGKSAEEIERKVSRESKLNPGMVAYLLTKETPA</sequence>
<dbReference type="AlphaFoldDB" id="Q8TIH8"/>
<accession>Q8TIH8</accession>
<dbReference type="InParanoid" id="Q8TIH8"/>